<comment type="caution">
    <text evidence="1">The sequence shown here is derived from an EMBL/GenBank/DDBJ whole genome shotgun (WGS) entry which is preliminary data.</text>
</comment>
<evidence type="ECO:0000313" key="2">
    <source>
        <dbReference type="Proteomes" id="UP000246410"/>
    </source>
</evidence>
<reference evidence="1 2" key="1">
    <citation type="submission" date="2018-05" db="EMBL/GenBank/DDBJ databases">
        <title>Genomic Encyclopedia of Type Strains, Phase IV (KMG-IV): sequencing the most valuable type-strain genomes for metagenomic binning, comparative biology and taxonomic classification.</title>
        <authorList>
            <person name="Goeker M."/>
        </authorList>
    </citation>
    <scope>NUCLEOTIDE SEQUENCE [LARGE SCALE GENOMIC DNA]</scope>
    <source>
        <strain evidence="1 2">DSM 44717</strain>
    </source>
</reference>
<accession>A0A317N2Y1</accession>
<dbReference type="RefSeq" id="WP_167456461.1">
    <property type="nucleotide sequence ID" value="NZ_QGTL01000016.1"/>
</dbReference>
<gene>
    <name evidence="1" type="ORF">DFR69_11644</name>
</gene>
<proteinExistence type="predicted"/>
<evidence type="ECO:0000313" key="1">
    <source>
        <dbReference type="EMBL" id="PWV68920.1"/>
    </source>
</evidence>
<name>A0A317N2Y1_9NOCA</name>
<sequence>MLTWISLGLTVAGSLATVVLKSRAYLLAFYLWRKTRDIEVLQEVARFDRIVR</sequence>
<organism evidence="1 2">
    <name type="scientific">Nocardia neocaledoniensis</name>
    <dbReference type="NCBI Taxonomy" id="236511"/>
    <lineage>
        <taxon>Bacteria</taxon>
        <taxon>Bacillati</taxon>
        <taxon>Actinomycetota</taxon>
        <taxon>Actinomycetes</taxon>
        <taxon>Mycobacteriales</taxon>
        <taxon>Nocardiaceae</taxon>
        <taxon>Nocardia</taxon>
    </lineage>
</organism>
<dbReference type="AlphaFoldDB" id="A0A317N2Y1"/>
<dbReference type="Proteomes" id="UP000246410">
    <property type="component" value="Unassembled WGS sequence"/>
</dbReference>
<dbReference type="EMBL" id="QGTL01000016">
    <property type="protein sequence ID" value="PWV68920.1"/>
    <property type="molecule type" value="Genomic_DNA"/>
</dbReference>
<protein>
    <submittedName>
        <fullName evidence="1">Uncharacterized protein</fullName>
    </submittedName>
</protein>
<keyword evidence="2" id="KW-1185">Reference proteome</keyword>